<dbReference type="PANTHER" id="PTHR43794:SF11">
    <property type="entry name" value="AMIDOHYDROLASE-RELATED DOMAIN-CONTAINING PROTEIN"/>
    <property type="match status" value="1"/>
</dbReference>
<dbReference type="InterPro" id="IPR006680">
    <property type="entry name" value="Amidohydro-rel"/>
</dbReference>
<sequence length="526" mass="58201">MAWDGNQEGLMAYSLVRGKYVISKVTGPNSAVVISDGAVLQQDGQIIEVGGYQDLRSRYPNEEIIGSSNYVVMPGLVNDHFHVGLTPFQMGAPDLPLEMWMLARIGARAIDPYLDQLYGAVQMIESGTTTVQAIHSAGRGVAPVDMAVADKVVKAYQDSGMRVSYAPSIADQNSMVARAGGGEEDFAAQMPEDLAERYRSFMARSYWPVDDVMPILEEICFKYGNNRHERVQVVMAPSNVHRCTDEMLVALKNMATRHQTGIHIHLQETVYQKLFGLQAWNKTPLQHLNDLGFLGPEITCGHSVWATDEDIALMAATGTNVCHNASSNLRLQSGIAPIGKILAAGVRVAVGSDEAGINDDKDLFQEMRMVLKLHRVPGIEHTPPTSYQVLEMATVNGAYASMFGDRIGTLEAGKRADMILLDLRNIEEPYLDPEVPMVDAVVHRGRSIDVDTVIVDGEVIMRDRQLTKIDKAGLFKELKEALDRPLTPQELERRELSWLVEPHLRQFYQGSIPMNTTPHTNYNAQS</sequence>
<name>A0A381XNK2_9ZZZZ</name>
<keyword evidence="1" id="KW-0378">Hydrolase</keyword>
<dbReference type="AlphaFoldDB" id="A0A381XNK2"/>
<evidence type="ECO:0000259" key="2">
    <source>
        <dbReference type="Pfam" id="PF01979"/>
    </source>
</evidence>
<proteinExistence type="predicted"/>
<dbReference type="Gene3D" id="2.30.40.10">
    <property type="entry name" value="Urease, subunit C, domain 1"/>
    <property type="match status" value="1"/>
</dbReference>
<dbReference type="PANTHER" id="PTHR43794">
    <property type="entry name" value="AMINOHYDROLASE SSNA-RELATED"/>
    <property type="match status" value="1"/>
</dbReference>
<dbReference type="InterPro" id="IPR050287">
    <property type="entry name" value="MTA/SAH_deaminase"/>
</dbReference>
<gene>
    <name evidence="3" type="ORF">METZ01_LOCUS118916</name>
</gene>
<dbReference type="SUPFAM" id="SSF51556">
    <property type="entry name" value="Metallo-dependent hydrolases"/>
    <property type="match status" value="1"/>
</dbReference>
<dbReference type="InterPro" id="IPR032466">
    <property type="entry name" value="Metal_Hydrolase"/>
</dbReference>
<reference evidence="3" key="1">
    <citation type="submission" date="2018-05" db="EMBL/GenBank/DDBJ databases">
        <authorList>
            <person name="Lanie J.A."/>
            <person name="Ng W.-L."/>
            <person name="Kazmierczak K.M."/>
            <person name="Andrzejewski T.M."/>
            <person name="Davidsen T.M."/>
            <person name="Wayne K.J."/>
            <person name="Tettelin H."/>
            <person name="Glass J.I."/>
            <person name="Rusch D."/>
            <person name="Podicherti R."/>
            <person name="Tsui H.-C.T."/>
            <person name="Winkler M.E."/>
        </authorList>
    </citation>
    <scope>NUCLEOTIDE SEQUENCE</scope>
</reference>
<evidence type="ECO:0000256" key="1">
    <source>
        <dbReference type="ARBA" id="ARBA00022801"/>
    </source>
</evidence>
<dbReference type="GO" id="GO:0016810">
    <property type="term" value="F:hydrolase activity, acting on carbon-nitrogen (but not peptide) bonds"/>
    <property type="evidence" value="ECO:0007669"/>
    <property type="project" value="InterPro"/>
</dbReference>
<feature type="domain" description="Amidohydrolase-related" evidence="2">
    <location>
        <begin position="71"/>
        <end position="459"/>
    </location>
</feature>
<dbReference type="InterPro" id="IPR011059">
    <property type="entry name" value="Metal-dep_hydrolase_composite"/>
</dbReference>
<organism evidence="3">
    <name type="scientific">marine metagenome</name>
    <dbReference type="NCBI Taxonomy" id="408172"/>
    <lineage>
        <taxon>unclassified sequences</taxon>
        <taxon>metagenomes</taxon>
        <taxon>ecological metagenomes</taxon>
    </lineage>
</organism>
<dbReference type="Gene3D" id="3.20.20.140">
    <property type="entry name" value="Metal-dependent hydrolases"/>
    <property type="match status" value="1"/>
</dbReference>
<dbReference type="SUPFAM" id="SSF51338">
    <property type="entry name" value="Composite domain of metallo-dependent hydrolases"/>
    <property type="match status" value="1"/>
</dbReference>
<dbReference type="Pfam" id="PF01979">
    <property type="entry name" value="Amidohydro_1"/>
    <property type="match status" value="1"/>
</dbReference>
<accession>A0A381XNK2</accession>
<dbReference type="EMBL" id="UINC01015742">
    <property type="protein sequence ID" value="SVA66062.1"/>
    <property type="molecule type" value="Genomic_DNA"/>
</dbReference>
<protein>
    <recommendedName>
        <fullName evidence="2">Amidohydrolase-related domain-containing protein</fullName>
    </recommendedName>
</protein>
<evidence type="ECO:0000313" key="3">
    <source>
        <dbReference type="EMBL" id="SVA66062.1"/>
    </source>
</evidence>